<evidence type="ECO:0000256" key="5">
    <source>
        <dbReference type="SAM" id="Phobius"/>
    </source>
</evidence>
<dbReference type="Gene3D" id="3.20.20.80">
    <property type="entry name" value="Glycosidases"/>
    <property type="match status" value="1"/>
</dbReference>
<dbReference type="GO" id="GO:0009253">
    <property type="term" value="P:peptidoglycan catabolic process"/>
    <property type="evidence" value="ECO:0007669"/>
    <property type="project" value="InterPro"/>
</dbReference>
<dbReference type="PANTHER" id="PTHR34135">
    <property type="entry name" value="LYSOZYME"/>
    <property type="match status" value="1"/>
</dbReference>
<dbReference type="RefSeq" id="WP_013929674.1">
    <property type="nucleotide sequence ID" value="NC_015703.1"/>
</dbReference>
<dbReference type="InterPro" id="IPR017853">
    <property type="entry name" value="GH"/>
</dbReference>
<dbReference type="Pfam" id="PF01183">
    <property type="entry name" value="Glyco_hydro_25"/>
    <property type="match status" value="1"/>
</dbReference>
<dbReference type="SUPFAM" id="SSF51445">
    <property type="entry name" value="(Trans)glycosidases"/>
    <property type="match status" value="1"/>
</dbReference>
<protein>
    <recommendedName>
        <fullName evidence="4">Lysozyme</fullName>
        <ecNumber evidence="4">3.2.1.17</ecNumber>
    </recommendedName>
</protein>
<dbReference type="PROSITE" id="PS51904">
    <property type="entry name" value="GLYCOSYL_HYDROL_F25_2"/>
    <property type="match status" value="1"/>
</dbReference>
<dbReference type="SMART" id="SM00641">
    <property type="entry name" value="Glyco_25"/>
    <property type="match status" value="1"/>
</dbReference>
<proteinExistence type="inferred from homology"/>
<dbReference type="InterPro" id="IPR002053">
    <property type="entry name" value="Glyco_hydro_25"/>
</dbReference>
<sequence>MARRVSAYSSSPPRKPALPPLGWAIIAAVVLLIGGGIWYINRLNTNDWRHVSKIGIRLPFKYAIHGIDVSKHNGRINWPALRQMRFEDLRLQFAFIKATEGTSLTDKDFKENWKQADAVGLYRGAYHFYIPWKAPQPQFENFKRSVKLEKGDLPPVLDFEIGTNAFTREQVIENLKTWLTLAEDYYGVRPIIYTNADFYRRYIKDNFVGYPLWIADYSGWTLNRYDDAVIHFWQHSKSGYTDGIRGPVDYNVFLGEVDDLKAMCVK</sequence>
<evidence type="ECO:0000256" key="4">
    <source>
        <dbReference type="RuleBase" id="RU361176"/>
    </source>
</evidence>
<dbReference type="Proteomes" id="UP000000493">
    <property type="component" value="Chromosome"/>
</dbReference>
<keyword evidence="7" id="KW-1185">Reference proteome</keyword>
<dbReference type="KEGG" id="rsi:Runsl_4023"/>
<gene>
    <name evidence="6" type="ordered locus">Runsl_4023</name>
</gene>
<dbReference type="EC" id="3.2.1.17" evidence="4"/>
<keyword evidence="3 4" id="KW-0326">Glycosidase</keyword>
<evidence type="ECO:0000313" key="7">
    <source>
        <dbReference type="Proteomes" id="UP000000493"/>
    </source>
</evidence>
<dbReference type="GO" id="GO:0016052">
    <property type="term" value="P:carbohydrate catabolic process"/>
    <property type="evidence" value="ECO:0007669"/>
    <property type="project" value="TreeGrafter"/>
</dbReference>
<dbReference type="PANTHER" id="PTHR34135:SF2">
    <property type="entry name" value="LYSOZYME"/>
    <property type="match status" value="1"/>
</dbReference>
<comment type="catalytic activity">
    <reaction evidence="4">
        <text>Hydrolysis of (1-&gt;4)-beta-linkages between N-acetylmuramic acid and N-acetyl-D-glucosamine residues in a peptidoglycan and between N-acetyl-D-glucosamine residues in chitodextrins.</text>
        <dbReference type="EC" id="3.2.1.17"/>
    </reaction>
</comment>
<dbReference type="InterPro" id="IPR018077">
    <property type="entry name" value="Glyco_hydro_fam25_subgr"/>
</dbReference>
<name>A0A7U3ZNA9_RUNSL</name>
<feature type="transmembrane region" description="Helical" evidence="5">
    <location>
        <begin position="20"/>
        <end position="40"/>
    </location>
</feature>
<dbReference type="EMBL" id="CP002859">
    <property type="protein sequence ID" value="AEI50376.1"/>
    <property type="molecule type" value="Genomic_DNA"/>
</dbReference>
<evidence type="ECO:0000256" key="3">
    <source>
        <dbReference type="ARBA" id="ARBA00023295"/>
    </source>
</evidence>
<keyword evidence="2 4" id="KW-0378">Hydrolase</keyword>
<dbReference type="GO" id="GO:0003796">
    <property type="term" value="F:lysozyme activity"/>
    <property type="evidence" value="ECO:0007669"/>
    <property type="project" value="UniProtKB-EC"/>
</dbReference>
<evidence type="ECO:0000256" key="1">
    <source>
        <dbReference type="ARBA" id="ARBA00010646"/>
    </source>
</evidence>
<keyword evidence="5" id="KW-0472">Membrane</keyword>
<keyword evidence="5" id="KW-0812">Transmembrane</keyword>
<reference evidence="6 7" key="2">
    <citation type="journal article" date="2012" name="Stand. Genomic Sci.">
        <title>Complete genome sequence of the aquatic bacterium Runella slithyformis type strain (LSU 4(T)).</title>
        <authorList>
            <person name="Copeland A."/>
            <person name="Zhang X."/>
            <person name="Misra M."/>
            <person name="Lapidus A."/>
            <person name="Nolan M."/>
            <person name="Lucas S."/>
            <person name="Deshpande S."/>
            <person name="Cheng J.F."/>
            <person name="Tapia R."/>
            <person name="Goodwin L.A."/>
            <person name="Pitluck S."/>
            <person name="Liolios K."/>
            <person name="Pagani I."/>
            <person name="Ivanova N."/>
            <person name="Mikhailova N."/>
            <person name="Pati A."/>
            <person name="Chen A."/>
            <person name="Palaniappan K."/>
            <person name="Land M."/>
            <person name="Hauser L."/>
            <person name="Pan C."/>
            <person name="Jeffries C.D."/>
            <person name="Detter J.C."/>
            <person name="Brambilla E.M."/>
            <person name="Rohde M."/>
            <person name="Djao O.D."/>
            <person name="Goker M."/>
            <person name="Sikorski J."/>
            <person name="Tindall B.J."/>
            <person name="Woyke T."/>
            <person name="Bristow J."/>
            <person name="Eisen J.A."/>
            <person name="Markowitz V."/>
            <person name="Hugenholtz P."/>
            <person name="Kyrpides N.C."/>
            <person name="Klenk H.P."/>
            <person name="Mavromatis K."/>
        </authorList>
    </citation>
    <scope>NUCLEOTIDE SEQUENCE [LARGE SCALE GENOMIC DNA]</scope>
    <source>
        <strain evidence="7">ATCC 29530 / DSM 19594 / LMG 11500 / NCIMB 11436 / LSU 4</strain>
    </source>
</reference>
<dbReference type="PROSITE" id="PS00953">
    <property type="entry name" value="GLYCOSYL_HYDROL_F25_1"/>
    <property type="match status" value="1"/>
</dbReference>
<reference evidence="7" key="1">
    <citation type="submission" date="2011-06" db="EMBL/GenBank/DDBJ databases">
        <title>The complete genome of chromosome of Runella slithyformis DSM 19594.</title>
        <authorList>
            <consortium name="US DOE Joint Genome Institute (JGI-PGF)"/>
            <person name="Lucas S."/>
            <person name="Han J."/>
            <person name="Lapidus A."/>
            <person name="Bruce D."/>
            <person name="Goodwin L."/>
            <person name="Pitluck S."/>
            <person name="Peters L."/>
            <person name="Kyrpides N."/>
            <person name="Mavromatis K."/>
            <person name="Ivanova N."/>
            <person name="Ovchinnikova G."/>
            <person name="Zhang X."/>
            <person name="Misra M."/>
            <person name="Detter J.C."/>
            <person name="Tapia R."/>
            <person name="Han C."/>
            <person name="Land M."/>
            <person name="Hauser L."/>
            <person name="Markowitz V."/>
            <person name="Cheng J.-F."/>
            <person name="Hugenholtz P."/>
            <person name="Woyke T."/>
            <person name="Wu D."/>
            <person name="Tindall B."/>
            <person name="Faehrich R."/>
            <person name="Brambilla E."/>
            <person name="Klenk H.-P."/>
            <person name="Eisen J.A."/>
        </authorList>
    </citation>
    <scope>NUCLEOTIDE SEQUENCE [LARGE SCALE GENOMIC DNA]</scope>
    <source>
        <strain evidence="7">ATCC 29530 / DSM 19594 / LMG 11500 / NCIMB 11436 / LSU 4</strain>
    </source>
</reference>
<dbReference type="AlphaFoldDB" id="A0A7U3ZNA9"/>
<comment type="similarity">
    <text evidence="1 4">Belongs to the glycosyl hydrolase 25 family.</text>
</comment>
<dbReference type="InterPro" id="IPR008270">
    <property type="entry name" value="Glyco_hydro_25_AS"/>
</dbReference>
<keyword evidence="5" id="KW-1133">Transmembrane helix</keyword>
<evidence type="ECO:0000256" key="2">
    <source>
        <dbReference type="ARBA" id="ARBA00022801"/>
    </source>
</evidence>
<dbReference type="GO" id="GO:0016998">
    <property type="term" value="P:cell wall macromolecule catabolic process"/>
    <property type="evidence" value="ECO:0007669"/>
    <property type="project" value="InterPro"/>
</dbReference>
<evidence type="ECO:0000313" key="6">
    <source>
        <dbReference type="EMBL" id="AEI50376.1"/>
    </source>
</evidence>
<accession>A0A7U3ZNA9</accession>
<organism evidence="6 7">
    <name type="scientific">Runella slithyformis (strain ATCC 29530 / DSM 19594 / LMG 11500 / NCIMB 11436 / LSU 4)</name>
    <dbReference type="NCBI Taxonomy" id="761193"/>
    <lineage>
        <taxon>Bacteria</taxon>
        <taxon>Pseudomonadati</taxon>
        <taxon>Bacteroidota</taxon>
        <taxon>Cytophagia</taxon>
        <taxon>Cytophagales</taxon>
        <taxon>Spirosomataceae</taxon>
        <taxon>Runella</taxon>
    </lineage>
</organism>